<dbReference type="SUPFAM" id="SSF51735">
    <property type="entry name" value="NAD(P)-binding Rossmann-fold domains"/>
    <property type="match status" value="1"/>
</dbReference>
<dbReference type="PANTHER" id="PTHR48079">
    <property type="entry name" value="PROTEIN YEEZ"/>
    <property type="match status" value="1"/>
</dbReference>
<dbReference type="Proteomes" id="UP000603317">
    <property type="component" value="Unassembled WGS sequence"/>
</dbReference>
<comment type="caution">
    <text evidence="2">The sequence shown here is derived from an EMBL/GenBank/DDBJ whole genome shotgun (WGS) entry which is preliminary data.</text>
</comment>
<evidence type="ECO:0000313" key="3">
    <source>
        <dbReference type="Proteomes" id="UP000603317"/>
    </source>
</evidence>
<dbReference type="PANTHER" id="PTHR48079:SF6">
    <property type="entry name" value="NAD(P)-BINDING DOMAIN-CONTAINING PROTEIN-RELATED"/>
    <property type="match status" value="1"/>
</dbReference>
<dbReference type="RefSeq" id="WP_188642536.1">
    <property type="nucleotide sequence ID" value="NZ_BMID01000001.1"/>
</dbReference>
<protein>
    <recommendedName>
        <fullName evidence="1">Thioester reductase (TE) domain-containing protein</fullName>
    </recommendedName>
</protein>
<dbReference type="EMBL" id="BMID01000001">
    <property type="protein sequence ID" value="GGA09396.1"/>
    <property type="molecule type" value="Genomic_DNA"/>
</dbReference>
<dbReference type="Pfam" id="PF07993">
    <property type="entry name" value="NAD_binding_4"/>
    <property type="match status" value="1"/>
</dbReference>
<accession>A0ABQ1FGR1</accession>
<evidence type="ECO:0000313" key="2">
    <source>
        <dbReference type="EMBL" id="GGA09396.1"/>
    </source>
</evidence>
<gene>
    <name evidence="2" type="ORF">GCM10010923_19710</name>
</gene>
<sequence length="345" mass="36510">MKILLTGAAGLIGGELAARLVAAGHEVTALVHRNREIRANSGALVPVAGVLGCDITEPLLGFADDEAKVLAEAHDLIVHCAATVRFDLSDAEYHRTNTQGTANVIELARLGDCGLLYVSTAYVCGTRDGTIREGDPLPETGFANGYERSKAGAERLVSASGLPHAIARPSIVTGDSKTGAIRQFDTIYAAFKLIAEGRVKQMEARADATLDFVPIDHVAGGLTALVTLWDAARGGTFHLVSGAPVSVQDFSSAIGGYEQFSRPALVSPDAFDAGALPPLERRLYGRIAGLYASYFQRDPQFDDSALRALTGLESRATDRAYLELLIDHCIEAGFLSGADTHRMSG</sequence>
<dbReference type="InterPro" id="IPR036291">
    <property type="entry name" value="NAD(P)-bd_dom_sf"/>
</dbReference>
<keyword evidence="3" id="KW-1185">Reference proteome</keyword>
<evidence type="ECO:0000259" key="1">
    <source>
        <dbReference type="Pfam" id="PF07993"/>
    </source>
</evidence>
<proteinExistence type="predicted"/>
<dbReference type="InterPro" id="IPR051783">
    <property type="entry name" value="NAD(P)-dependent_oxidoreduct"/>
</dbReference>
<dbReference type="Gene3D" id="3.40.50.720">
    <property type="entry name" value="NAD(P)-binding Rossmann-like Domain"/>
    <property type="match status" value="1"/>
</dbReference>
<feature type="domain" description="Thioester reductase (TE)" evidence="1">
    <location>
        <begin position="5"/>
        <end position="219"/>
    </location>
</feature>
<dbReference type="InterPro" id="IPR013120">
    <property type="entry name" value="FAR_NAD-bd"/>
</dbReference>
<reference evidence="3" key="1">
    <citation type="journal article" date="2019" name="Int. J. Syst. Evol. Microbiol.">
        <title>The Global Catalogue of Microorganisms (GCM) 10K type strain sequencing project: providing services to taxonomists for standard genome sequencing and annotation.</title>
        <authorList>
            <consortium name="The Broad Institute Genomics Platform"/>
            <consortium name="The Broad Institute Genome Sequencing Center for Infectious Disease"/>
            <person name="Wu L."/>
            <person name="Ma J."/>
        </authorList>
    </citation>
    <scope>NUCLEOTIDE SEQUENCE [LARGE SCALE GENOMIC DNA]</scope>
    <source>
        <strain evidence="3">CGMCC 1.15297</strain>
    </source>
</reference>
<organism evidence="2 3">
    <name type="scientific">Blastomonas marina</name>
    <dbReference type="NCBI Taxonomy" id="1867408"/>
    <lineage>
        <taxon>Bacteria</taxon>
        <taxon>Pseudomonadati</taxon>
        <taxon>Pseudomonadota</taxon>
        <taxon>Alphaproteobacteria</taxon>
        <taxon>Sphingomonadales</taxon>
        <taxon>Sphingomonadaceae</taxon>
        <taxon>Blastomonas</taxon>
    </lineage>
</organism>
<name>A0ABQ1FGR1_9SPHN</name>
<dbReference type="CDD" id="cd05263">
    <property type="entry name" value="MupV_like_SDR_e"/>
    <property type="match status" value="1"/>
</dbReference>